<feature type="region of interest" description="Disordered" evidence="1">
    <location>
        <begin position="51"/>
        <end position="94"/>
    </location>
</feature>
<reference evidence="2" key="1">
    <citation type="journal article" date="2015" name="Genome Biol. Evol.">
        <title>Organellar Genomes of White Spruce (Picea glauca): Assembly and Annotation.</title>
        <authorList>
            <person name="Jackman S.D."/>
            <person name="Warren R.L."/>
            <person name="Gibb E.A."/>
            <person name="Vandervalk B.P."/>
            <person name="Mohamadi H."/>
            <person name="Chu J."/>
            <person name="Raymond A."/>
            <person name="Pleasance S."/>
            <person name="Coope R."/>
            <person name="Wildung M.R."/>
            <person name="Ritland C.E."/>
            <person name="Bousquet J."/>
            <person name="Jones S.J."/>
            <person name="Bohlmann J."/>
            <person name="Birol I."/>
        </authorList>
    </citation>
    <scope>NUCLEOTIDE SEQUENCE [LARGE SCALE GENOMIC DNA]</scope>
    <source>
        <tissue evidence="2">Flushing bud</tissue>
    </source>
</reference>
<protein>
    <submittedName>
        <fullName evidence="2">Uncharacterized protein</fullName>
    </submittedName>
</protein>
<proteinExistence type="predicted"/>
<evidence type="ECO:0000313" key="2">
    <source>
        <dbReference type="EMBL" id="KUM50353.1"/>
    </source>
</evidence>
<dbReference type="EMBL" id="LKAM01000001">
    <property type="protein sequence ID" value="KUM50353.1"/>
    <property type="molecule type" value="Genomic_DNA"/>
</dbReference>
<name>A0A101M3M7_PICGL</name>
<gene>
    <name evidence="2" type="ORF">ABT39_MTgene196</name>
</gene>
<feature type="compositionally biased region" description="Polar residues" evidence="1">
    <location>
        <begin position="70"/>
        <end position="79"/>
    </location>
</feature>
<feature type="compositionally biased region" description="Polar residues" evidence="1">
    <location>
        <begin position="1"/>
        <end position="11"/>
    </location>
</feature>
<geneLocation type="mitochondrion" evidence="2"/>
<dbReference type="AlphaFoldDB" id="A0A101M3M7"/>
<accession>A0A101M3M7</accession>
<sequence length="94" mass="10133">MLQRVDNQVQKLPTLGPPASTRAKVDLDKPATSLTHAPHDVVLVTTCLYPRSPRPTECATAGEPTEGPHDSTQPKQLSAQLPPWSSKPSVTNLE</sequence>
<evidence type="ECO:0000256" key="1">
    <source>
        <dbReference type="SAM" id="MobiDB-lite"/>
    </source>
</evidence>
<feature type="region of interest" description="Disordered" evidence="1">
    <location>
        <begin position="1"/>
        <end position="24"/>
    </location>
</feature>
<organism evidence="2">
    <name type="scientific">Picea glauca</name>
    <name type="common">White spruce</name>
    <name type="synonym">Pinus glauca</name>
    <dbReference type="NCBI Taxonomy" id="3330"/>
    <lineage>
        <taxon>Eukaryota</taxon>
        <taxon>Viridiplantae</taxon>
        <taxon>Streptophyta</taxon>
        <taxon>Embryophyta</taxon>
        <taxon>Tracheophyta</taxon>
        <taxon>Spermatophyta</taxon>
        <taxon>Pinopsida</taxon>
        <taxon>Pinidae</taxon>
        <taxon>Conifers I</taxon>
        <taxon>Pinales</taxon>
        <taxon>Pinaceae</taxon>
        <taxon>Picea</taxon>
    </lineage>
</organism>
<comment type="caution">
    <text evidence="2">The sequence shown here is derived from an EMBL/GenBank/DDBJ whole genome shotgun (WGS) entry which is preliminary data.</text>
</comment>
<keyword evidence="2" id="KW-0496">Mitochondrion</keyword>